<evidence type="ECO:0000313" key="2">
    <source>
        <dbReference type="Proteomes" id="UP000634136"/>
    </source>
</evidence>
<dbReference type="EMBL" id="JAAIUW010000003">
    <property type="protein sequence ID" value="KAF7839485.1"/>
    <property type="molecule type" value="Genomic_DNA"/>
</dbReference>
<gene>
    <name evidence="1" type="ORF">G2W53_007967</name>
</gene>
<keyword evidence="2" id="KW-1185">Reference proteome</keyword>
<reference evidence="1" key="1">
    <citation type="submission" date="2020-09" db="EMBL/GenBank/DDBJ databases">
        <title>Genome-Enabled Discovery of Anthraquinone Biosynthesis in Senna tora.</title>
        <authorList>
            <person name="Kang S.-H."/>
            <person name="Pandey R.P."/>
            <person name="Lee C.-M."/>
            <person name="Sim J.-S."/>
            <person name="Jeong J.-T."/>
            <person name="Choi B.-S."/>
            <person name="Jung M."/>
            <person name="Ginzburg D."/>
            <person name="Zhao K."/>
            <person name="Won S.Y."/>
            <person name="Oh T.-J."/>
            <person name="Yu Y."/>
            <person name="Kim N.-H."/>
            <person name="Lee O.R."/>
            <person name="Lee T.-H."/>
            <person name="Bashyal P."/>
            <person name="Kim T.-S."/>
            <person name="Lee W.-H."/>
            <person name="Kawkins C."/>
            <person name="Kim C.-K."/>
            <person name="Kim J.S."/>
            <person name="Ahn B.O."/>
            <person name="Rhee S.Y."/>
            <person name="Sohng J.K."/>
        </authorList>
    </citation>
    <scope>NUCLEOTIDE SEQUENCE</scope>
    <source>
        <tissue evidence="1">Leaf</tissue>
    </source>
</reference>
<dbReference type="AlphaFoldDB" id="A0A834X7L9"/>
<name>A0A834X7L9_9FABA</name>
<dbReference type="Proteomes" id="UP000634136">
    <property type="component" value="Unassembled WGS sequence"/>
</dbReference>
<sequence length="29" mass="3114">MDFADGWVAGGQRPAVEAIAEVFVFVFSP</sequence>
<comment type="caution">
    <text evidence="1">The sequence shown here is derived from an EMBL/GenBank/DDBJ whole genome shotgun (WGS) entry which is preliminary data.</text>
</comment>
<organism evidence="1 2">
    <name type="scientific">Senna tora</name>
    <dbReference type="NCBI Taxonomy" id="362788"/>
    <lineage>
        <taxon>Eukaryota</taxon>
        <taxon>Viridiplantae</taxon>
        <taxon>Streptophyta</taxon>
        <taxon>Embryophyta</taxon>
        <taxon>Tracheophyta</taxon>
        <taxon>Spermatophyta</taxon>
        <taxon>Magnoliopsida</taxon>
        <taxon>eudicotyledons</taxon>
        <taxon>Gunneridae</taxon>
        <taxon>Pentapetalae</taxon>
        <taxon>rosids</taxon>
        <taxon>fabids</taxon>
        <taxon>Fabales</taxon>
        <taxon>Fabaceae</taxon>
        <taxon>Caesalpinioideae</taxon>
        <taxon>Cassia clade</taxon>
        <taxon>Senna</taxon>
    </lineage>
</organism>
<proteinExistence type="predicted"/>
<evidence type="ECO:0000313" key="1">
    <source>
        <dbReference type="EMBL" id="KAF7839485.1"/>
    </source>
</evidence>
<protein>
    <submittedName>
        <fullName evidence="1">Uncharacterized protein</fullName>
    </submittedName>
</protein>
<accession>A0A834X7L9</accession>